<keyword evidence="3" id="KW-0547">Nucleotide-binding</keyword>
<sequence>MHQTEMDSCIDSIQSMLDTLRKQVTTVERLETRASEGSNRMEELEKRVASLKMENARLNEYVSTLEDRIRFMVETNVQKPCVSRATADIPDGVIFVAKSERDQSVTVSPDAVTSYKKTPFVLKTCSNDSCTISSAGKYIMSMPSSLNVVRLCWVGEGKPKRVVIVKKKNNDDATATLLEIAAWLRSQGISVLVEPDVFEELQSDLVETWNEEQAMRLGSIVDFVITLGGDGTLLFASTLFPLTMPPVVSFHMGSLGFLTPFSAGDYKGPLSSMIRGDVPLTVRSRLEYHIIRYDDHAEGKDAFLNMVSGSAEKPNLQILNDIVIDRGTSSSMVELNCYIDATHITTVHADGLIIATPTGSTAYSMSAGGSMVHPLTPGILMTPICPHTLSFRQMLFPDSTVLRIEVSMSSRCDASVSFDGQFKEALHRGDALIIQVSKYPVPSVSPDDSNINWFRSVREGLHWNKATSSLL</sequence>
<accession>A0A196SDD4</accession>
<dbReference type="GO" id="GO:0019674">
    <property type="term" value="P:NAD+ metabolic process"/>
    <property type="evidence" value="ECO:0007669"/>
    <property type="project" value="InterPro"/>
</dbReference>
<dbReference type="Proteomes" id="UP000078348">
    <property type="component" value="Unassembled WGS sequence"/>
</dbReference>
<evidence type="ECO:0000313" key="10">
    <source>
        <dbReference type="Proteomes" id="UP000078348"/>
    </source>
</evidence>
<evidence type="ECO:0000256" key="3">
    <source>
        <dbReference type="ARBA" id="ARBA00022741"/>
    </source>
</evidence>
<dbReference type="EMBL" id="LXWW01000264">
    <property type="protein sequence ID" value="OAO14321.1"/>
    <property type="molecule type" value="Genomic_DNA"/>
</dbReference>
<name>A0A196SDD4_BLAHN</name>
<dbReference type="STRING" id="478820.A0A196SDD4"/>
<comment type="caution">
    <text evidence="9">The sequence shown here is derived from an EMBL/GenBank/DDBJ whole genome shotgun (WGS) entry which is preliminary data.</text>
</comment>
<dbReference type="Gene3D" id="2.60.200.30">
    <property type="entry name" value="Probable inorganic polyphosphate/atp-NAD kinase, domain 2"/>
    <property type="match status" value="1"/>
</dbReference>
<evidence type="ECO:0000256" key="5">
    <source>
        <dbReference type="ARBA" id="ARBA00022840"/>
    </source>
</evidence>
<comment type="similarity">
    <text evidence="1">Belongs to the NAD kinase family.</text>
</comment>
<keyword evidence="7" id="KW-0520">NAD</keyword>
<dbReference type="InterPro" id="IPR017438">
    <property type="entry name" value="ATP-NAD_kinase_N"/>
</dbReference>
<organism evidence="9 10">
    <name type="scientific">Blastocystis sp. subtype 1 (strain ATCC 50177 / NandII)</name>
    <dbReference type="NCBI Taxonomy" id="478820"/>
    <lineage>
        <taxon>Eukaryota</taxon>
        <taxon>Sar</taxon>
        <taxon>Stramenopiles</taxon>
        <taxon>Bigyra</taxon>
        <taxon>Opalozoa</taxon>
        <taxon>Opalinata</taxon>
        <taxon>Blastocystidae</taxon>
        <taxon>Blastocystis</taxon>
    </lineage>
</organism>
<evidence type="ECO:0000256" key="1">
    <source>
        <dbReference type="ARBA" id="ARBA00010995"/>
    </source>
</evidence>
<dbReference type="Pfam" id="PF20143">
    <property type="entry name" value="NAD_kinase_C"/>
    <property type="match status" value="1"/>
</dbReference>
<keyword evidence="5" id="KW-0067">ATP-binding</keyword>
<keyword evidence="2" id="KW-0808">Transferase</keyword>
<dbReference type="InterPro" id="IPR002504">
    <property type="entry name" value="NADK"/>
</dbReference>
<dbReference type="PANTHER" id="PTHR20275:SF0">
    <property type="entry name" value="NAD KINASE"/>
    <property type="match status" value="1"/>
</dbReference>
<evidence type="ECO:0000256" key="7">
    <source>
        <dbReference type="ARBA" id="ARBA00023027"/>
    </source>
</evidence>
<keyword evidence="8" id="KW-0175">Coiled coil</keyword>
<evidence type="ECO:0000256" key="2">
    <source>
        <dbReference type="ARBA" id="ARBA00022679"/>
    </source>
</evidence>
<dbReference type="HAMAP" id="MF_00361">
    <property type="entry name" value="NAD_kinase"/>
    <property type="match status" value="1"/>
</dbReference>
<gene>
    <name evidence="9" type="ORF">AV274_4025</name>
</gene>
<dbReference type="Pfam" id="PF01513">
    <property type="entry name" value="NAD_kinase"/>
    <property type="match status" value="1"/>
</dbReference>
<dbReference type="InterPro" id="IPR016064">
    <property type="entry name" value="NAD/diacylglycerol_kinase_sf"/>
</dbReference>
<protein>
    <submittedName>
        <fullName evidence="9">NAD(H) kinase 1-like protein</fullName>
    </submittedName>
</protein>
<proteinExistence type="inferred from homology"/>
<keyword evidence="10" id="KW-1185">Reference proteome</keyword>
<evidence type="ECO:0000313" key="9">
    <source>
        <dbReference type="EMBL" id="OAO14321.1"/>
    </source>
</evidence>
<dbReference type="OrthoDB" id="24581at2759"/>
<keyword evidence="6" id="KW-0521">NADP</keyword>
<evidence type="ECO:0000256" key="8">
    <source>
        <dbReference type="SAM" id="Coils"/>
    </source>
</evidence>
<reference evidence="9 10" key="1">
    <citation type="submission" date="2016-05" db="EMBL/GenBank/DDBJ databases">
        <title>Nuclear genome of Blastocystis sp. subtype 1 NandII.</title>
        <authorList>
            <person name="Gentekaki E."/>
            <person name="Curtis B."/>
            <person name="Stairs C."/>
            <person name="Eme L."/>
            <person name="Herman E."/>
            <person name="Klimes V."/>
            <person name="Arias M.C."/>
            <person name="Elias M."/>
            <person name="Hilliou F."/>
            <person name="Klute M."/>
            <person name="Malik S.-B."/>
            <person name="Pightling A."/>
            <person name="Rachubinski R."/>
            <person name="Salas D."/>
            <person name="Schlacht A."/>
            <person name="Suga H."/>
            <person name="Archibald J."/>
            <person name="Ball S.G."/>
            <person name="Clark G."/>
            <person name="Dacks J."/>
            <person name="Van Der Giezen M."/>
            <person name="Tsaousis A."/>
            <person name="Roger A."/>
        </authorList>
    </citation>
    <scope>NUCLEOTIDE SEQUENCE [LARGE SCALE GENOMIC DNA]</scope>
    <source>
        <strain evidence="10">ATCC 50177 / NandII</strain>
    </source>
</reference>
<dbReference type="AlphaFoldDB" id="A0A196SDD4"/>
<dbReference type="FunFam" id="2.60.200.30:FF:000009">
    <property type="entry name" value="Poly(P)/ATP NAD kinase"/>
    <property type="match status" value="1"/>
</dbReference>
<dbReference type="GO" id="GO:0005524">
    <property type="term" value="F:ATP binding"/>
    <property type="evidence" value="ECO:0007669"/>
    <property type="project" value="UniProtKB-KW"/>
</dbReference>
<feature type="coiled-coil region" evidence="8">
    <location>
        <begin position="27"/>
        <end position="68"/>
    </location>
</feature>
<dbReference type="GO" id="GO:0003951">
    <property type="term" value="F:NAD+ kinase activity"/>
    <property type="evidence" value="ECO:0007669"/>
    <property type="project" value="InterPro"/>
</dbReference>
<dbReference type="GO" id="GO:0006741">
    <property type="term" value="P:NADP+ biosynthetic process"/>
    <property type="evidence" value="ECO:0007669"/>
    <property type="project" value="InterPro"/>
</dbReference>
<keyword evidence="4 9" id="KW-0418">Kinase</keyword>
<evidence type="ECO:0000256" key="6">
    <source>
        <dbReference type="ARBA" id="ARBA00022857"/>
    </source>
</evidence>
<dbReference type="PANTHER" id="PTHR20275">
    <property type="entry name" value="NAD KINASE"/>
    <property type="match status" value="1"/>
</dbReference>
<dbReference type="Gene3D" id="3.40.50.10330">
    <property type="entry name" value="Probable inorganic polyphosphate/atp-NAD kinase, domain 1"/>
    <property type="match status" value="1"/>
</dbReference>
<evidence type="ECO:0000256" key="4">
    <source>
        <dbReference type="ARBA" id="ARBA00022777"/>
    </source>
</evidence>
<dbReference type="SUPFAM" id="SSF111331">
    <property type="entry name" value="NAD kinase/diacylglycerol kinase-like"/>
    <property type="match status" value="1"/>
</dbReference>
<dbReference type="InterPro" id="IPR017437">
    <property type="entry name" value="ATP-NAD_kinase_PpnK-typ_C"/>
</dbReference>